<dbReference type="InterPro" id="IPR007356">
    <property type="entry name" value="tRNA_m1G_MeTrfase_euk"/>
</dbReference>
<dbReference type="EMBL" id="CAJPVJ010002085">
    <property type="protein sequence ID" value="CAG2165747.1"/>
    <property type="molecule type" value="Genomic_DNA"/>
</dbReference>
<reference evidence="5" key="1">
    <citation type="submission" date="2020-11" db="EMBL/GenBank/DDBJ databases">
        <authorList>
            <person name="Tran Van P."/>
        </authorList>
    </citation>
    <scope>NUCLEOTIDE SEQUENCE</scope>
</reference>
<sequence length="296" mass="34619">MAKMFEFNKYGHKDPFDISFCNLDPNGLMMRLMDNYFQKHPLIEYYINTTSDSYLNHFDCNKLCYICPQAVEPLDTYDNDTIYILPGVCHHRMDLPLSMMRVRHEGIPMKRIPVEEYGTLKGNYHLELSNTLEIMSYFRDHKDMRKALEIYLPQTVWKTGEDLEHEDEDVIRRLLNISRGIPPSLAASTHSCPKLNSRTIASKLFARIAAVRALVALRLGSAVAGNDWRTLRINASLLSSGCMLGYSCDQLPELMDRDVRHIPQIMYKNPFAYLCSQWMEWLKWMVWMEWMVWAEG</sequence>
<keyword evidence="3" id="KW-0949">S-adenosyl-L-methionine</keyword>
<dbReference type="PROSITE" id="PS51675">
    <property type="entry name" value="SAM_MT_TRM10"/>
    <property type="match status" value="1"/>
</dbReference>
<keyword evidence="6" id="KW-1185">Reference proteome</keyword>
<evidence type="ECO:0000313" key="5">
    <source>
        <dbReference type="EMBL" id="CAD7645591.1"/>
    </source>
</evidence>
<protein>
    <recommendedName>
        <fullName evidence="4">SAM-dependent MTase TRM10-type domain-containing protein</fullName>
    </recommendedName>
</protein>
<dbReference type="AlphaFoldDB" id="A0A7R9LQZ2"/>
<name>A0A7R9LQZ2_9ACAR</name>
<dbReference type="GO" id="GO:0005739">
    <property type="term" value="C:mitochondrion"/>
    <property type="evidence" value="ECO:0007669"/>
    <property type="project" value="TreeGrafter"/>
</dbReference>
<dbReference type="GO" id="GO:0000049">
    <property type="term" value="F:tRNA binding"/>
    <property type="evidence" value="ECO:0007669"/>
    <property type="project" value="TreeGrafter"/>
</dbReference>
<dbReference type="PANTHER" id="PTHR13563:SF5">
    <property type="entry name" value="TRNA METHYLTRANSFERASE 10 HOMOLOG C"/>
    <property type="match status" value="1"/>
</dbReference>
<feature type="domain" description="SAM-dependent MTase TRM10-type" evidence="4">
    <location>
        <begin position="1"/>
        <end position="159"/>
    </location>
</feature>
<evidence type="ECO:0000256" key="3">
    <source>
        <dbReference type="ARBA" id="ARBA00022691"/>
    </source>
</evidence>
<dbReference type="GO" id="GO:0070131">
    <property type="term" value="P:positive regulation of mitochondrial translation"/>
    <property type="evidence" value="ECO:0007669"/>
    <property type="project" value="TreeGrafter"/>
</dbReference>
<dbReference type="InterPro" id="IPR028564">
    <property type="entry name" value="MT_TRM10-typ"/>
</dbReference>
<dbReference type="InterPro" id="IPR038459">
    <property type="entry name" value="MT_TRM10-typ_sf"/>
</dbReference>
<evidence type="ECO:0000259" key="4">
    <source>
        <dbReference type="PROSITE" id="PS51675"/>
    </source>
</evidence>
<keyword evidence="1" id="KW-0489">Methyltransferase</keyword>
<dbReference type="Gene3D" id="3.40.1280.30">
    <property type="match status" value="1"/>
</dbReference>
<dbReference type="GO" id="GO:0008168">
    <property type="term" value="F:methyltransferase activity"/>
    <property type="evidence" value="ECO:0007669"/>
    <property type="project" value="UniProtKB-KW"/>
</dbReference>
<dbReference type="OrthoDB" id="9976048at2759"/>
<evidence type="ECO:0000256" key="2">
    <source>
        <dbReference type="ARBA" id="ARBA00022679"/>
    </source>
</evidence>
<dbReference type="GO" id="GO:0097745">
    <property type="term" value="P:mitochondrial tRNA 5'-end processing"/>
    <property type="evidence" value="ECO:0007669"/>
    <property type="project" value="TreeGrafter"/>
</dbReference>
<dbReference type="PANTHER" id="PTHR13563">
    <property type="entry name" value="TRNA (GUANINE-9-) METHYLTRANSFERASE"/>
    <property type="match status" value="1"/>
</dbReference>
<evidence type="ECO:0000313" key="6">
    <source>
        <dbReference type="Proteomes" id="UP000728032"/>
    </source>
</evidence>
<dbReference type="EMBL" id="OC916910">
    <property type="protein sequence ID" value="CAD7645591.1"/>
    <property type="molecule type" value="Genomic_DNA"/>
</dbReference>
<proteinExistence type="predicted"/>
<dbReference type="Proteomes" id="UP000728032">
    <property type="component" value="Unassembled WGS sequence"/>
</dbReference>
<dbReference type="GO" id="GO:0005654">
    <property type="term" value="C:nucleoplasm"/>
    <property type="evidence" value="ECO:0007669"/>
    <property type="project" value="TreeGrafter"/>
</dbReference>
<keyword evidence="2" id="KW-0808">Transferase</keyword>
<gene>
    <name evidence="5" type="ORF">ONB1V03_LOCUS5285</name>
</gene>
<evidence type="ECO:0000256" key="1">
    <source>
        <dbReference type="ARBA" id="ARBA00022603"/>
    </source>
</evidence>
<organism evidence="5">
    <name type="scientific">Oppiella nova</name>
    <dbReference type="NCBI Taxonomy" id="334625"/>
    <lineage>
        <taxon>Eukaryota</taxon>
        <taxon>Metazoa</taxon>
        <taxon>Ecdysozoa</taxon>
        <taxon>Arthropoda</taxon>
        <taxon>Chelicerata</taxon>
        <taxon>Arachnida</taxon>
        <taxon>Acari</taxon>
        <taxon>Acariformes</taxon>
        <taxon>Sarcoptiformes</taxon>
        <taxon>Oribatida</taxon>
        <taxon>Brachypylina</taxon>
        <taxon>Oppioidea</taxon>
        <taxon>Oppiidae</taxon>
        <taxon>Oppiella</taxon>
    </lineage>
</organism>
<accession>A0A7R9LQZ2</accession>
<dbReference type="GO" id="GO:0032259">
    <property type="term" value="P:methylation"/>
    <property type="evidence" value="ECO:0007669"/>
    <property type="project" value="UniProtKB-KW"/>
</dbReference>